<comment type="caution">
    <text evidence="2">The sequence shown here is derived from an EMBL/GenBank/DDBJ whole genome shotgun (WGS) entry which is preliminary data.</text>
</comment>
<protein>
    <submittedName>
        <fullName evidence="2">Uncharacterized protein</fullName>
    </submittedName>
</protein>
<evidence type="ECO:0000313" key="3">
    <source>
        <dbReference type="Proteomes" id="UP001213042"/>
    </source>
</evidence>
<dbReference type="EMBL" id="JAQMLS010000002">
    <property type="protein sequence ID" value="MDB8741168.1"/>
    <property type="molecule type" value="Genomic_DNA"/>
</dbReference>
<dbReference type="Proteomes" id="UP001211421">
    <property type="component" value="Unassembled WGS sequence"/>
</dbReference>
<gene>
    <name evidence="1" type="ORF">PNV70_03685</name>
    <name evidence="2" type="ORF">PNW00_06830</name>
</gene>
<dbReference type="Proteomes" id="UP001213042">
    <property type="component" value="Unassembled WGS sequence"/>
</dbReference>
<dbReference type="AlphaFoldDB" id="A0AAW6EK48"/>
<dbReference type="EMBL" id="JAQMLU010000009">
    <property type="protein sequence ID" value="MDB8750161.1"/>
    <property type="molecule type" value="Genomic_DNA"/>
</dbReference>
<organism evidence="2 3">
    <name type="scientific">Ruminococcus bicirculans</name>
    <name type="common">ex Wegman et al. 2014</name>
    <dbReference type="NCBI Taxonomy" id="1160721"/>
    <lineage>
        <taxon>Bacteria</taxon>
        <taxon>Bacillati</taxon>
        <taxon>Bacillota</taxon>
        <taxon>Clostridia</taxon>
        <taxon>Eubacteriales</taxon>
        <taxon>Oscillospiraceae</taxon>
        <taxon>Ruminococcus</taxon>
    </lineage>
</organism>
<accession>A0AAW6EK48</accession>
<sequence length="80" mass="9285">MDILRDMVEHIRLDFDRTLLDDEDYTGAEERLHSFIENELPPEKSQEMDSLVNDVTNAMFHAAILYGIKYGARLTAELLE</sequence>
<evidence type="ECO:0000313" key="2">
    <source>
        <dbReference type="EMBL" id="MDB8750161.1"/>
    </source>
</evidence>
<dbReference type="RefSeq" id="WP_195221108.1">
    <property type="nucleotide sequence ID" value="NZ_CAKVTF010000009.1"/>
</dbReference>
<evidence type="ECO:0000313" key="1">
    <source>
        <dbReference type="EMBL" id="MDB8741168.1"/>
    </source>
</evidence>
<name>A0AAW6EK48_9FIRM</name>
<proteinExistence type="predicted"/>
<reference evidence="2" key="1">
    <citation type="submission" date="2023-01" db="EMBL/GenBank/DDBJ databases">
        <title>Human gut microbiome strain richness.</title>
        <authorList>
            <person name="Chen-Liaw A."/>
        </authorList>
    </citation>
    <scope>NUCLEOTIDE SEQUENCE</scope>
    <source>
        <strain evidence="2">D43st1_D9_D43t1_170807</strain>
        <strain evidence="1">D59st1_B8_D59t2_181005</strain>
    </source>
</reference>